<dbReference type="Proteomes" id="UP001235720">
    <property type="component" value="Unassembled WGS sequence"/>
</dbReference>
<dbReference type="PANTHER" id="PTHR30283">
    <property type="entry name" value="PEROXIDE STRESS RESPONSE PROTEIN YAAA"/>
    <property type="match status" value="1"/>
</dbReference>
<dbReference type="EMBL" id="JAUCMM010000005">
    <property type="protein sequence ID" value="MDM7888628.1"/>
    <property type="molecule type" value="Genomic_DNA"/>
</dbReference>
<dbReference type="Pfam" id="PF03883">
    <property type="entry name" value="H2O2_YaaD"/>
    <property type="match status" value="1"/>
</dbReference>
<accession>A0ABT7TGB2</accession>
<proteinExistence type="predicted"/>
<evidence type="ECO:0000313" key="2">
    <source>
        <dbReference type="EMBL" id="MDM7888628.1"/>
    </source>
</evidence>
<dbReference type="InterPro" id="IPR005583">
    <property type="entry name" value="YaaA"/>
</dbReference>
<gene>
    <name evidence="2" type="primary">yaaA</name>
    <name evidence="2" type="ORF">QUG98_09190</name>
</gene>
<keyword evidence="3" id="KW-1185">Reference proteome</keyword>
<dbReference type="PANTHER" id="PTHR30283:SF4">
    <property type="entry name" value="PEROXIDE STRESS RESISTANCE PROTEIN YAAA"/>
    <property type="match status" value="1"/>
</dbReference>
<reference evidence="2 3" key="1">
    <citation type="submission" date="2023-06" db="EMBL/GenBank/DDBJ databases">
        <authorList>
            <person name="Feng G."/>
            <person name="Li J."/>
            <person name="Zhu H."/>
        </authorList>
    </citation>
    <scope>NUCLEOTIDE SEQUENCE [LARGE SCALE GENOMIC DNA]</scope>
    <source>
        <strain evidence="2 3">RHCJP20</strain>
    </source>
</reference>
<sequence>MTVLLPPSETKREGGDTARTLDLGGLSFPELSDERAAVITAARSVSSEESTARTALKLGPRSVSERLRNLELDTAPTLPAIERYTGVLYDPLDAPGADDVTRRWWSDHVVVQSAMFGPIGAGDHIPAYRLSHDSRLGALRLAGHWPGPSARALGRLADGLVLDLRSEGYRALGPVPEAVTLRVVSVDEGGRRRALNHWNKTAKGRLTSLLARTAADVGDTAGLLRWAGEHGVVVEQTDDGWDLVAESLEPVRL</sequence>
<organism evidence="2 3">
    <name type="scientific">Curtobacterium subtropicum</name>
    <dbReference type="NCBI Taxonomy" id="3055138"/>
    <lineage>
        <taxon>Bacteria</taxon>
        <taxon>Bacillati</taxon>
        <taxon>Actinomycetota</taxon>
        <taxon>Actinomycetes</taxon>
        <taxon>Micrococcales</taxon>
        <taxon>Microbacteriaceae</taxon>
        <taxon>Curtobacterium</taxon>
    </lineage>
</organism>
<evidence type="ECO:0000313" key="3">
    <source>
        <dbReference type="Proteomes" id="UP001235720"/>
    </source>
</evidence>
<comment type="caution">
    <text evidence="2">The sequence shown here is derived from an EMBL/GenBank/DDBJ whole genome shotgun (WGS) entry which is preliminary data.</text>
</comment>
<protein>
    <submittedName>
        <fullName evidence="2">Peroxide stress protein YaaA</fullName>
    </submittedName>
</protein>
<feature type="region of interest" description="Disordered" evidence="1">
    <location>
        <begin position="1"/>
        <end position="24"/>
    </location>
</feature>
<evidence type="ECO:0000256" key="1">
    <source>
        <dbReference type="SAM" id="MobiDB-lite"/>
    </source>
</evidence>
<dbReference type="RefSeq" id="WP_289470324.1">
    <property type="nucleotide sequence ID" value="NZ_JAUCMM010000005.1"/>
</dbReference>
<name>A0ABT7TGB2_9MICO</name>